<comment type="caution">
    <text evidence="1">The sequence shown here is derived from an EMBL/GenBank/DDBJ whole genome shotgun (WGS) entry which is preliminary data.</text>
</comment>
<proteinExistence type="predicted"/>
<reference evidence="1" key="1">
    <citation type="submission" date="2023-06" db="EMBL/GenBank/DDBJ databases">
        <authorList>
            <consortium name="Lawrence Berkeley National Laboratory"/>
            <person name="Ahrendt S."/>
            <person name="Sahu N."/>
            <person name="Indic B."/>
            <person name="Wong-Bajracharya J."/>
            <person name="Merenyi Z."/>
            <person name="Ke H.-M."/>
            <person name="Monk M."/>
            <person name="Kocsube S."/>
            <person name="Drula E."/>
            <person name="Lipzen A."/>
            <person name="Balint B."/>
            <person name="Henrissat B."/>
            <person name="Andreopoulos B."/>
            <person name="Martin F.M."/>
            <person name="Harder C.B."/>
            <person name="Rigling D."/>
            <person name="Ford K.L."/>
            <person name="Foster G.D."/>
            <person name="Pangilinan J."/>
            <person name="Papanicolaou A."/>
            <person name="Barry K."/>
            <person name="LaButti K."/>
            <person name="Viragh M."/>
            <person name="Koriabine M."/>
            <person name="Yan M."/>
            <person name="Riley R."/>
            <person name="Champramary S."/>
            <person name="Plett K.L."/>
            <person name="Tsai I.J."/>
            <person name="Slot J."/>
            <person name="Sipos G."/>
            <person name="Plett J."/>
            <person name="Nagy L.G."/>
            <person name="Grigoriev I.V."/>
        </authorList>
    </citation>
    <scope>NUCLEOTIDE SEQUENCE</scope>
    <source>
        <strain evidence="1">HWK02</strain>
    </source>
</reference>
<evidence type="ECO:0000313" key="1">
    <source>
        <dbReference type="EMBL" id="KAK0478034.1"/>
    </source>
</evidence>
<protein>
    <submittedName>
        <fullName evidence="1">Uncharacterized protein</fullName>
    </submittedName>
</protein>
<dbReference type="EMBL" id="JAUEPU010000103">
    <property type="protein sequence ID" value="KAK0478034.1"/>
    <property type="molecule type" value="Genomic_DNA"/>
</dbReference>
<organism evidence="1 2">
    <name type="scientific">Armillaria luteobubalina</name>
    <dbReference type="NCBI Taxonomy" id="153913"/>
    <lineage>
        <taxon>Eukaryota</taxon>
        <taxon>Fungi</taxon>
        <taxon>Dikarya</taxon>
        <taxon>Basidiomycota</taxon>
        <taxon>Agaricomycotina</taxon>
        <taxon>Agaricomycetes</taxon>
        <taxon>Agaricomycetidae</taxon>
        <taxon>Agaricales</taxon>
        <taxon>Marasmiineae</taxon>
        <taxon>Physalacriaceae</taxon>
        <taxon>Armillaria</taxon>
    </lineage>
</organism>
<evidence type="ECO:0000313" key="2">
    <source>
        <dbReference type="Proteomes" id="UP001175228"/>
    </source>
</evidence>
<gene>
    <name evidence="1" type="ORF">EDD18DRAFT_1264168</name>
</gene>
<accession>A0AA39UDA1</accession>
<dbReference type="Proteomes" id="UP001175228">
    <property type="component" value="Unassembled WGS sequence"/>
</dbReference>
<dbReference type="AlphaFoldDB" id="A0AA39UDA1"/>
<sequence>MVPHIDEYVIVQFDPVASLKGLEDPETTKAFESLVSRKYVACIPWIRSVTLGNSTMKWKH</sequence>
<name>A0AA39UDA1_9AGAR</name>
<keyword evidence="2" id="KW-1185">Reference proteome</keyword>